<reference evidence="1 2" key="1">
    <citation type="submission" date="2024-08" db="EMBL/GenBank/DDBJ databases">
        <authorList>
            <person name="Cucini C."/>
            <person name="Frati F."/>
        </authorList>
    </citation>
    <scope>NUCLEOTIDE SEQUENCE [LARGE SCALE GENOMIC DNA]</scope>
</reference>
<evidence type="ECO:0000313" key="1">
    <source>
        <dbReference type="EMBL" id="CAL8131935.1"/>
    </source>
</evidence>
<keyword evidence="2" id="KW-1185">Reference proteome</keyword>
<accession>A0ABP1RNW1</accession>
<gene>
    <name evidence="1" type="ORF">ODALV1_LOCUS24396</name>
</gene>
<dbReference type="Proteomes" id="UP001642540">
    <property type="component" value="Unassembled WGS sequence"/>
</dbReference>
<organism evidence="1 2">
    <name type="scientific">Orchesella dallaii</name>
    <dbReference type="NCBI Taxonomy" id="48710"/>
    <lineage>
        <taxon>Eukaryota</taxon>
        <taxon>Metazoa</taxon>
        <taxon>Ecdysozoa</taxon>
        <taxon>Arthropoda</taxon>
        <taxon>Hexapoda</taxon>
        <taxon>Collembola</taxon>
        <taxon>Entomobryomorpha</taxon>
        <taxon>Entomobryoidea</taxon>
        <taxon>Orchesellidae</taxon>
        <taxon>Orchesellinae</taxon>
        <taxon>Orchesella</taxon>
    </lineage>
</organism>
<sequence>MMSRIMHTDPRFATPGDDTYKLTAVVGFLFSQLYKAKNCVVGFPSHMVDGERNFLLQHPEYMGAGLALFFEHKPFKKSNIHQLDFPAATAIGFVVELTPF</sequence>
<protein>
    <submittedName>
        <fullName evidence="1">Uncharacterized protein</fullName>
    </submittedName>
</protein>
<name>A0ABP1RNW1_9HEXA</name>
<evidence type="ECO:0000313" key="2">
    <source>
        <dbReference type="Proteomes" id="UP001642540"/>
    </source>
</evidence>
<proteinExistence type="predicted"/>
<dbReference type="EMBL" id="CAXLJM020000091">
    <property type="protein sequence ID" value="CAL8131935.1"/>
    <property type="molecule type" value="Genomic_DNA"/>
</dbReference>
<comment type="caution">
    <text evidence="1">The sequence shown here is derived from an EMBL/GenBank/DDBJ whole genome shotgun (WGS) entry which is preliminary data.</text>
</comment>